<dbReference type="InterPro" id="IPR057335">
    <property type="entry name" value="Beta-barrel_SelB"/>
</dbReference>
<dbReference type="EMBL" id="VRYY01000013">
    <property type="protein sequence ID" value="MBG3875586.1"/>
    <property type="molecule type" value="Genomic_DNA"/>
</dbReference>
<evidence type="ECO:0000256" key="4">
    <source>
        <dbReference type="ARBA" id="ARBA00022741"/>
    </source>
</evidence>
<feature type="domain" description="Tr-type G" evidence="9">
    <location>
        <begin position="1"/>
        <end position="177"/>
    </location>
</feature>
<dbReference type="InterPro" id="IPR050055">
    <property type="entry name" value="EF-Tu_GTPase"/>
</dbReference>
<comment type="function">
    <text evidence="7">Translation factor necessary for the incorporation of selenocysteine into proteins. It probably replaces EF-Tu for the insertion of selenocysteine directed by the UGA codon. SelB binds GTP and GDP.</text>
</comment>
<dbReference type="CDD" id="cd03696">
    <property type="entry name" value="SelB_II"/>
    <property type="match status" value="1"/>
</dbReference>
<keyword evidence="3" id="KW-0963">Cytoplasm</keyword>
<dbReference type="CDD" id="cd04171">
    <property type="entry name" value="SelB"/>
    <property type="match status" value="1"/>
</dbReference>
<dbReference type="InterPro" id="IPR000795">
    <property type="entry name" value="T_Tr_GTP-bd_dom"/>
</dbReference>
<evidence type="ECO:0000256" key="7">
    <source>
        <dbReference type="ARBA" id="ARBA00025526"/>
    </source>
</evidence>
<dbReference type="Pfam" id="PF09106">
    <property type="entry name" value="WHD_2nd_SelB"/>
    <property type="match status" value="1"/>
</dbReference>
<evidence type="ECO:0000256" key="2">
    <source>
        <dbReference type="ARBA" id="ARBA00015953"/>
    </source>
</evidence>
<dbReference type="PRINTS" id="PR00315">
    <property type="entry name" value="ELONGATNFCT"/>
</dbReference>
<dbReference type="Pfam" id="PF09107">
    <property type="entry name" value="WHD_3rd_SelB"/>
    <property type="match status" value="1"/>
</dbReference>
<dbReference type="SUPFAM" id="SSF50447">
    <property type="entry name" value="Translation proteins"/>
    <property type="match status" value="1"/>
</dbReference>
<evidence type="ECO:0000256" key="1">
    <source>
        <dbReference type="ARBA" id="ARBA00004496"/>
    </source>
</evidence>
<dbReference type="InterPro" id="IPR027417">
    <property type="entry name" value="P-loop_NTPase"/>
</dbReference>
<comment type="subcellular location">
    <subcellularLocation>
        <location evidence="1">Cytoplasm</location>
    </subcellularLocation>
</comment>
<sequence>MPVVMGTAGHIDHGKTSLVRALTGIDCDRLEEEKRRGITIELGFAFCDLPGAGAGVGRLGIVDVPGHERFVKNMVAGASGIDFVMLVIAADEGVMPQTREHLEICSLLGIRHGLVALTKVDMVDPEWLELAQEDVTGFLAGTFLEGAPIFPVSSTTGQGLDALREHLAMLERELRPVRRSDLFRLPVDRVFTMKGHGTVVTGTMVSGSVKVGDEVVLYPGGAQTKVRSLQSHGGPVDVAPAGRRTAVNVQGLDVEDVQRGDVLAHPGTLFPSLRWMVRLTCLSSAPTPLKNRTEVHFHHGAREVLARLYFPDRDKLAPGETALCEVRFTEPMVGVAGDRCVVRSFSPLRTVAGGAVLHPLGLDLRRKDAEFSDKLALLEGLPDAHEAGDAATQEVATQSLLRLAGSAGARFAQLSVLTNLESKRLDKALQALGAKGQVFCFDRDERAYVDAETVRRLGAGCLARAAEYHAREPLKPGMARGALSAGWGRGLHPKLVHFIIERLLKAGELVAEGDVLRLPGHKVSLASDQEGLRAKIRVAYAEGGSSPPNAKDVLEPLGLEFKEAAAVFKLLQDAGELVKVKDGLYFPGPVMADLKARVAAWFDTHDDLDPAGFKELSGGLSRKYVIPLLEYFDKERVTIRVGDKRQLRGR</sequence>
<dbReference type="CDD" id="cd15491">
    <property type="entry name" value="selB_III"/>
    <property type="match status" value="1"/>
</dbReference>
<proteinExistence type="predicted"/>
<dbReference type="SUPFAM" id="SSF46785">
    <property type="entry name" value="Winged helix' DNA-binding domain"/>
    <property type="match status" value="3"/>
</dbReference>
<dbReference type="Gene3D" id="2.40.30.10">
    <property type="entry name" value="Translation factors"/>
    <property type="match status" value="1"/>
</dbReference>
<dbReference type="InterPro" id="IPR015190">
    <property type="entry name" value="Elong_fac_SelB-wing-hlx_typ-2"/>
</dbReference>
<dbReference type="PANTHER" id="PTHR43721:SF22">
    <property type="entry name" value="ELONGATION FACTOR TU, MITOCHONDRIAL"/>
    <property type="match status" value="1"/>
</dbReference>
<dbReference type="Gene3D" id="1.10.10.2770">
    <property type="match status" value="1"/>
</dbReference>
<dbReference type="InterPro" id="IPR004535">
    <property type="entry name" value="Transl_elong_SelB"/>
</dbReference>
<organism evidence="10 11">
    <name type="scientific">Nitratidesulfovibrio oxamicus</name>
    <dbReference type="NCBI Taxonomy" id="32016"/>
    <lineage>
        <taxon>Bacteria</taxon>
        <taxon>Pseudomonadati</taxon>
        <taxon>Thermodesulfobacteriota</taxon>
        <taxon>Desulfovibrionia</taxon>
        <taxon>Desulfovibrionales</taxon>
        <taxon>Desulfovibrionaceae</taxon>
        <taxon>Nitratidesulfovibrio</taxon>
    </lineage>
</organism>
<dbReference type="Gene3D" id="1.10.10.10">
    <property type="entry name" value="Winged helix-like DNA-binding domain superfamily/Winged helix DNA-binding domain"/>
    <property type="match status" value="1"/>
</dbReference>
<dbReference type="PANTHER" id="PTHR43721">
    <property type="entry name" value="ELONGATION FACTOR TU-RELATED"/>
    <property type="match status" value="1"/>
</dbReference>
<dbReference type="InterPro" id="IPR036390">
    <property type="entry name" value="WH_DNA-bd_sf"/>
</dbReference>
<dbReference type="Pfam" id="PF03144">
    <property type="entry name" value="GTP_EFTU_D2"/>
    <property type="match status" value="1"/>
</dbReference>
<keyword evidence="6" id="KW-0342">GTP-binding</keyword>
<dbReference type="InterPro" id="IPR009001">
    <property type="entry name" value="Transl_elong_EF1A/Init_IF2_C"/>
</dbReference>
<name>A0ABS0IZM7_9BACT</name>
<evidence type="ECO:0000313" key="11">
    <source>
        <dbReference type="Proteomes" id="UP001194469"/>
    </source>
</evidence>
<dbReference type="Proteomes" id="UP001194469">
    <property type="component" value="Unassembled WGS sequence"/>
</dbReference>
<reference evidence="10 11" key="1">
    <citation type="submission" date="2019-08" db="EMBL/GenBank/DDBJ databases">
        <authorList>
            <person name="Luo N."/>
        </authorList>
    </citation>
    <scope>NUCLEOTIDE SEQUENCE [LARGE SCALE GENOMIC DNA]</scope>
    <source>
        <strain evidence="10 11">NCIMB 9442</strain>
    </source>
</reference>
<evidence type="ECO:0000256" key="6">
    <source>
        <dbReference type="ARBA" id="ARBA00023134"/>
    </source>
</evidence>
<keyword evidence="11" id="KW-1185">Reference proteome</keyword>
<dbReference type="InterPro" id="IPR015191">
    <property type="entry name" value="SelB_WHD4"/>
</dbReference>
<dbReference type="RefSeq" id="WP_196607868.1">
    <property type="nucleotide sequence ID" value="NZ_VRYY01000013.1"/>
</dbReference>
<evidence type="ECO:0000313" key="10">
    <source>
        <dbReference type="EMBL" id="MBG3875586.1"/>
    </source>
</evidence>
<keyword evidence="4" id="KW-0547">Nucleotide-binding</keyword>
<keyword evidence="5" id="KW-0648">Protein biosynthesis</keyword>
<dbReference type="InterPro" id="IPR004161">
    <property type="entry name" value="EFTu-like_2"/>
</dbReference>
<evidence type="ECO:0000256" key="3">
    <source>
        <dbReference type="ARBA" id="ARBA00022490"/>
    </source>
</evidence>
<protein>
    <recommendedName>
        <fullName evidence="2">Selenocysteine-specific elongation factor</fullName>
    </recommendedName>
    <alternativeName>
        <fullName evidence="8">SelB translation factor</fullName>
    </alternativeName>
</protein>
<dbReference type="SUPFAM" id="SSF52540">
    <property type="entry name" value="P-loop containing nucleoside triphosphate hydrolases"/>
    <property type="match status" value="1"/>
</dbReference>
<dbReference type="InterPro" id="IPR009000">
    <property type="entry name" value="Transl_B-barrel_sf"/>
</dbReference>
<dbReference type="Gene3D" id="3.40.50.300">
    <property type="entry name" value="P-loop containing nucleotide triphosphate hydrolases"/>
    <property type="match status" value="1"/>
</dbReference>
<dbReference type="Pfam" id="PF00009">
    <property type="entry name" value="GTP_EFTU"/>
    <property type="match status" value="1"/>
</dbReference>
<dbReference type="NCBIfam" id="TIGR00475">
    <property type="entry name" value="selB"/>
    <property type="match status" value="1"/>
</dbReference>
<keyword evidence="10" id="KW-0251">Elongation factor</keyword>
<dbReference type="PROSITE" id="PS51722">
    <property type="entry name" value="G_TR_2"/>
    <property type="match status" value="1"/>
</dbReference>
<comment type="caution">
    <text evidence="10">The sequence shown here is derived from an EMBL/GenBank/DDBJ whole genome shotgun (WGS) entry which is preliminary data.</text>
</comment>
<evidence type="ECO:0000256" key="5">
    <source>
        <dbReference type="ARBA" id="ARBA00022917"/>
    </source>
</evidence>
<evidence type="ECO:0000256" key="8">
    <source>
        <dbReference type="ARBA" id="ARBA00031615"/>
    </source>
</evidence>
<accession>A0ABS0IZM7</accession>
<dbReference type="InterPro" id="IPR036388">
    <property type="entry name" value="WH-like_DNA-bd_sf"/>
</dbReference>
<dbReference type="SUPFAM" id="SSF50465">
    <property type="entry name" value="EF-Tu/eEF-1alpha/eIF2-gamma C-terminal domain"/>
    <property type="match status" value="1"/>
</dbReference>
<evidence type="ECO:0000259" key="9">
    <source>
        <dbReference type="PROSITE" id="PS51722"/>
    </source>
</evidence>
<gene>
    <name evidence="10" type="primary">selB</name>
    <name evidence="10" type="ORF">FVW20_00720</name>
</gene>
<dbReference type="Pfam" id="PF25461">
    <property type="entry name" value="Beta-barrel_SelB"/>
    <property type="match status" value="1"/>
</dbReference>
<dbReference type="GO" id="GO:0003746">
    <property type="term" value="F:translation elongation factor activity"/>
    <property type="evidence" value="ECO:0007669"/>
    <property type="project" value="UniProtKB-KW"/>
</dbReference>